<accession>A0A8J2H668</accession>
<keyword evidence="3" id="KW-1185">Reference proteome</keyword>
<reference evidence="2" key="1">
    <citation type="submission" date="2021-04" db="EMBL/GenBank/DDBJ databases">
        <authorList>
            <person name="Chebbi M.A.C M."/>
        </authorList>
    </citation>
    <scope>NUCLEOTIDE SEQUENCE</scope>
</reference>
<evidence type="ECO:0000313" key="3">
    <source>
        <dbReference type="Proteomes" id="UP000786811"/>
    </source>
</evidence>
<organism evidence="2 3">
    <name type="scientific">Cotesia congregata</name>
    <name type="common">Parasitoid wasp</name>
    <name type="synonym">Apanteles congregatus</name>
    <dbReference type="NCBI Taxonomy" id="51543"/>
    <lineage>
        <taxon>Eukaryota</taxon>
        <taxon>Metazoa</taxon>
        <taxon>Ecdysozoa</taxon>
        <taxon>Arthropoda</taxon>
        <taxon>Hexapoda</taxon>
        <taxon>Insecta</taxon>
        <taxon>Pterygota</taxon>
        <taxon>Neoptera</taxon>
        <taxon>Endopterygota</taxon>
        <taxon>Hymenoptera</taxon>
        <taxon>Apocrita</taxon>
        <taxon>Ichneumonoidea</taxon>
        <taxon>Braconidae</taxon>
        <taxon>Microgastrinae</taxon>
        <taxon>Cotesia</taxon>
    </lineage>
</organism>
<dbReference type="OrthoDB" id="7555353at2759"/>
<dbReference type="EMBL" id="CAJNRD030001117">
    <property type="protein sequence ID" value="CAG5078106.1"/>
    <property type="molecule type" value="Genomic_DNA"/>
</dbReference>
<comment type="caution">
    <text evidence="2">The sequence shown here is derived from an EMBL/GenBank/DDBJ whole genome shotgun (WGS) entry which is preliminary data.</text>
</comment>
<sequence>MTSTPIASSSPTAMSNCDTILNAINNLRNDLNERIDGLKTSNENKFTSLENKITMRIDSIETKHKAEIKDLKEKVESLAINLKMTNKKLESGAPASSNRRERKTNIIIKGLKALDNPETATNYINDFLKIKFNLNNCFNNLKILGKDHNIYKITLTNLEVKKQIMINKRRILDGSRIYIKNDLTALQASEMHNLRLASKDHKSRGAKVKLYRNKVCIEDKWMQWDEDLGELRETQTPIHNKLGVANNPARALSHKKN</sequence>
<gene>
    <name evidence="2" type="ORF">HICCMSTLAB_LOCUS2646</name>
</gene>
<proteinExistence type="predicted"/>
<keyword evidence="1" id="KW-0175">Coiled coil</keyword>
<feature type="coiled-coil region" evidence="1">
    <location>
        <begin position="21"/>
        <end position="88"/>
    </location>
</feature>
<dbReference type="Proteomes" id="UP000786811">
    <property type="component" value="Unassembled WGS sequence"/>
</dbReference>
<protein>
    <submittedName>
        <fullName evidence="2">Uncharacterized protein</fullName>
    </submittedName>
</protein>
<dbReference type="AlphaFoldDB" id="A0A8J2H668"/>
<name>A0A8J2H668_COTCN</name>
<evidence type="ECO:0000256" key="1">
    <source>
        <dbReference type="SAM" id="Coils"/>
    </source>
</evidence>
<evidence type="ECO:0000313" key="2">
    <source>
        <dbReference type="EMBL" id="CAG5078106.1"/>
    </source>
</evidence>